<protein>
    <submittedName>
        <fullName evidence="5">TetR family transcriptional regulator</fullName>
    </submittedName>
</protein>
<dbReference type="SUPFAM" id="SSF46689">
    <property type="entry name" value="Homeodomain-like"/>
    <property type="match status" value="1"/>
</dbReference>
<sequence>MSSQVTSPALRQGLNARQAETVENLMAAGLAELRAVGHEVLTIRTVAQRAGVSPATAYTYLSSKNHLFAELFWRHLGGDGGAAPAGARATERLQATVRALTARIVAEPELAAAVTPALLGGDPDVARLRRRIGGEFYARFETALTGRRPEERRPGERRPGERRPGEPADAAVLEVLVLTFTGALLQAGMGLLTYDQIADRLASAVEVIMRGNE</sequence>
<dbReference type="AlphaFoldDB" id="A0A6I4M1F0"/>
<dbReference type="Pfam" id="PF00440">
    <property type="entry name" value="TetR_N"/>
    <property type="match status" value="1"/>
</dbReference>
<evidence type="ECO:0000313" key="6">
    <source>
        <dbReference type="Proteomes" id="UP000462055"/>
    </source>
</evidence>
<evidence type="ECO:0000256" key="3">
    <source>
        <dbReference type="SAM" id="MobiDB-lite"/>
    </source>
</evidence>
<reference evidence="5" key="1">
    <citation type="submission" date="2019-12" db="EMBL/GenBank/DDBJ databases">
        <title>Actinomadura physcomitrii sp. nov., a novel actinomycete isolated from moss [Physcomitrium sphaericum (Ludw) Fuernr].</title>
        <authorList>
            <person name="Zhuang X."/>
        </authorList>
    </citation>
    <scope>NUCLEOTIDE SEQUENCE [LARGE SCALE GENOMIC DNA]</scope>
    <source>
        <strain evidence="5">LD22</strain>
    </source>
</reference>
<dbReference type="EMBL" id="WBMS02000003">
    <property type="protein sequence ID" value="MVZ99602.1"/>
    <property type="molecule type" value="Genomic_DNA"/>
</dbReference>
<dbReference type="InterPro" id="IPR001647">
    <property type="entry name" value="HTH_TetR"/>
</dbReference>
<gene>
    <name evidence="5" type="ORF">F8568_004275</name>
</gene>
<dbReference type="InterPro" id="IPR009057">
    <property type="entry name" value="Homeodomain-like_sf"/>
</dbReference>
<proteinExistence type="predicted"/>
<evidence type="ECO:0000256" key="2">
    <source>
        <dbReference type="PROSITE-ProRule" id="PRU00335"/>
    </source>
</evidence>
<dbReference type="RefSeq" id="WP_151591584.1">
    <property type="nucleotide sequence ID" value="NZ_WBMS02000003.1"/>
</dbReference>
<keyword evidence="1 2" id="KW-0238">DNA-binding</keyword>
<feature type="DNA-binding region" description="H-T-H motif" evidence="2">
    <location>
        <begin position="42"/>
        <end position="61"/>
    </location>
</feature>
<evidence type="ECO:0000256" key="1">
    <source>
        <dbReference type="ARBA" id="ARBA00023125"/>
    </source>
</evidence>
<keyword evidence="6" id="KW-1185">Reference proteome</keyword>
<organism evidence="5 6">
    <name type="scientific">Actinomadura physcomitrii</name>
    <dbReference type="NCBI Taxonomy" id="2650748"/>
    <lineage>
        <taxon>Bacteria</taxon>
        <taxon>Bacillati</taxon>
        <taxon>Actinomycetota</taxon>
        <taxon>Actinomycetes</taxon>
        <taxon>Streptosporangiales</taxon>
        <taxon>Thermomonosporaceae</taxon>
        <taxon>Actinomadura</taxon>
    </lineage>
</organism>
<feature type="domain" description="HTH tetR-type" evidence="4">
    <location>
        <begin position="19"/>
        <end position="79"/>
    </location>
</feature>
<evidence type="ECO:0000259" key="4">
    <source>
        <dbReference type="PROSITE" id="PS50977"/>
    </source>
</evidence>
<dbReference type="PROSITE" id="PS50977">
    <property type="entry name" value="HTH_TETR_2"/>
    <property type="match status" value="1"/>
</dbReference>
<feature type="region of interest" description="Disordered" evidence="3">
    <location>
        <begin position="145"/>
        <end position="166"/>
    </location>
</feature>
<evidence type="ECO:0000313" key="5">
    <source>
        <dbReference type="EMBL" id="MVZ99602.1"/>
    </source>
</evidence>
<dbReference type="Gene3D" id="1.10.357.10">
    <property type="entry name" value="Tetracycline Repressor, domain 2"/>
    <property type="match status" value="1"/>
</dbReference>
<name>A0A6I4M1F0_9ACTN</name>
<dbReference type="Proteomes" id="UP000462055">
    <property type="component" value="Unassembled WGS sequence"/>
</dbReference>
<feature type="compositionally biased region" description="Basic and acidic residues" evidence="3">
    <location>
        <begin position="147"/>
        <end position="166"/>
    </location>
</feature>
<dbReference type="GO" id="GO:0003677">
    <property type="term" value="F:DNA binding"/>
    <property type="evidence" value="ECO:0007669"/>
    <property type="project" value="UniProtKB-UniRule"/>
</dbReference>
<accession>A0A6I4M1F0</accession>
<comment type="caution">
    <text evidence="5">The sequence shown here is derived from an EMBL/GenBank/DDBJ whole genome shotgun (WGS) entry which is preliminary data.</text>
</comment>